<keyword evidence="1" id="KW-0732">Signal</keyword>
<dbReference type="Proteomes" id="UP000320314">
    <property type="component" value="Unassembled WGS sequence"/>
</dbReference>
<keyword evidence="3" id="KW-1185">Reference proteome</keyword>
<name>A0A506U211_9HYPH</name>
<organism evidence="2 3">
    <name type="scientific">Pararhizobium mangrovi</name>
    <dbReference type="NCBI Taxonomy" id="2590452"/>
    <lineage>
        <taxon>Bacteria</taxon>
        <taxon>Pseudomonadati</taxon>
        <taxon>Pseudomonadota</taxon>
        <taxon>Alphaproteobacteria</taxon>
        <taxon>Hyphomicrobiales</taxon>
        <taxon>Rhizobiaceae</taxon>
        <taxon>Rhizobium/Agrobacterium group</taxon>
        <taxon>Pararhizobium</taxon>
    </lineage>
</organism>
<dbReference type="AlphaFoldDB" id="A0A506U211"/>
<dbReference type="EMBL" id="VHLH01000044">
    <property type="protein sequence ID" value="TPW25897.1"/>
    <property type="molecule type" value="Genomic_DNA"/>
</dbReference>
<dbReference type="RefSeq" id="WP_141168308.1">
    <property type="nucleotide sequence ID" value="NZ_VHLH01000044.1"/>
</dbReference>
<evidence type="ECO:0000256" key="1">
    <source>
        <dbReference type="SAM" id="SignalP"/>
    </source>
</evidence>
<evidence type="ECO:0000313" key="3">
    <source>
        <dbReference type="Proteomes" id="UP000320314"/>
    </source>
</evidence>
<reference evidence="2 3" key="1">
    <citation type="submission" date="2019-06" db="EMBL/GenBank/DDBJ databases">
        <authorList>
            <person name="Li M."/>
        </authorList>
    </citation>
    <scope>NUCLEOTIDE SEQUENCE [LARGE SCALE GENOMIC DNA]</scope>
    <source>
        <strain evidence="2 3">BGMRC6574</strain>
    </source>
</reference>
<comment type="caution">
    <text evidence="2">The sequence shown here is derived from an EMBL/GenBank/DDBJ whole genome shotgun (WGS) entry which is preliminary data.</text>
</comment>
<feature type="signal peptide" evidence="1">
    <location>
        <begin position="1"/>
        <end position="20"/>
    </location>
</feature>
<accession>A0A506U211</accession>
<protein>
    <submittedName>
        <fullName evidence="2">Uncharacterized protein</fullName>
    </submittedName>
</protein>
<evidence type="ECO:0000313" key="2">
    <source>
        <dbReference type="EMBL" id="TPW25897.1"/>
    </source>
</evidence>
<gene>
    <name evidence="2" type="ORF">FJU11_17180</name>
</gene>
<sequence>MKTMIAALAFATALTGSAFAANASDFVQSPRSPEAHDLMPSQKTTVPNVDRTVTGSITNTGNAHSNNPQFDCTGVVSLRIQAEAPTVCK</sequence>
<proteinExistence type="predicted"/>
<feature type="chain" id="PRO_5021355459" evidence="1">
    <location>
        <begin position="21"/>
        <end position="89"/>
    </location>
</feature>